<reference evidence="9" key="1">
    <citation type="journal article" date="2016" name="Nature">
        <title>The genome of the seagrass Zostera marina reveals angiosperm adaptation to the sea.</title>
        <authorList>
            <person name="Olsen J.L."/>
            <person name="Rouze P."/>
            <person name="Verhelst B."/>
            <person name="Lin Y.-C."/>
            <person name="Bayer T."/>
            <person name="Collen J."/>
            <person name="Dattolo E."/>
            <person name="De Paoli E."/>
            <person name="Dittami S."/>
            <person name="Maumus F."/>
            <person name="Michel G."/>
            <person name="Kersting A."/>
            <person name="Lauritano C."/>
            <person name="Lohaus R."/>
            <person name="Toepel M."/>
            <person name="Tonon T."/>
            <person name="Vanneste K."/>
            <person name="Amirebrahimi M."/>
            <person name="Brakel J."/>
            <person name="Bostroem C."/>
            <person name="Chovatia M."/>
            <person name="Grimwood J."/>
            <person name="Jenkins J.W."/>
            <person name="Jueterbock A."/>
            <person name="Mraz A."/>
            <person name="Stam W.T."/>
            <person name="Tice H."/>
            <person name="Bornberg-Bauer E."/>
            <person name="Green P.J."/>
            <person name="Pearson G.A."/>
            <person name="Procaccini G."/>
            <person name="Duarte C.M."/>
            <person name="Schmutz J."/>
            <person name="Reusch T.B.H."/>
            <person name="Van de Peer Y."/>
        </authorList>
    </citation>
    <scope>NUCLEOTIDE SEQUENCE [LARGE SCALE GENOMIC DNA]</scope>
    <source>
        <strain evidence="9">cv. Finnish</strain>
    </source>
</reference>
<evidence type="ECO:0000256" key="2">
    <source>
        <dbReference type="ARBA" id="ARBA00023015"/>
    </source>
</evidence>
<keyword evidence="3" id="KW-0238">DNA-binding</keyword>
<gene>
    <name evidence="8" type="ORF">ZOSMA_40G00320</name>
</gene>
<dbReference type="EMBL" id="LFYR01001237">
    <property type="protein sequence ID" value="KMZ63403.1"/>
    <property type="molecule type" value="Genomic_DNA"/>
</dbReference>
<feature type="compositionally biased region" description="Basic and acidic residues" evidence="6">
    <location>
        <begin position="1"/>
        <end position="10"/>
    </location>
</feature>
<dbReference type="PANTHER" id="PTHR31072">
    <property type="entry name" value="TRANSCRIPTION FACTOR TCP4-RELATED"/>
    <property type="match status" value="1"/>
</dbReference>
<dbReference type="GO" id="GO:0043565">
    <property type="term" value="F:sequence-specific DNA binding"/>
    <property type="evidence" value="ECO:0000318"/>
    <property type="project" value="GO_Central"/>
</dbReference>
<feature type="region of interest" description="Disordered" evidence="6">
    <location>
        <begin position="110"/>
        <end position="155"/>
    </location>
</feature>
<feature type="domain" description="TCP" evidence="7">
    <location>
        <begin position="51"/>
        <end position="109"/>
    </location>
</feature>
<feature type="compositionally biased region" description="Acidic residues" evidence="6">
    <location>
        <begin position="370"/>
        <end position="381"/>
    </location>
</feature>
<dbReference type="GO" id="GO:0003700">
    <property type="term" value="F:DNA-binding transcription factor activity"/>
    <property type="evidence" value="ECO:0000318"/>
    <property type="project" value="GO_Central"/>
</dbReference>
<evidence type="ECO:0000256" key="6">
    <source>
        <dbReference type="SAM" id="MobiDB-lite"/>
    </source>
</evidence>
<dbReference type="OrthoDB" id="1927134at2759"/>
<evidence type="ECO:0000256" key="3">
    <source>
        <dbReference type="ARBA" id="ARBA00023125"/>
    </source>
</evidence>
<evidence type="ECO:0000313" key="8">
    <source>
        <dbReference type="EMBL" id="KMZ63403.1"/>
    </source>
</evidence>
<dbReference type="Pfam" id="PF03634">
    <property type="entry name" value="TCP"/>
    <property type="match status" value="1"/>
</dbReference>
<keyword evidence="2" id="KW-0805">Transcription regulation</keyword>
<comment type="subcellular location">
    <subcellularLocation>
        <location evidence="1">Nucleus</location>
    </subcellularLocation>
</comment>
<organism evidence="8 9">
    <name type="scientific">Zostera marina</name>
    <name type="common">Eelgrass</name>
    <dbReference type="NCBI Taxonomy" id="29655"/>
    <lineage>
        <taxon>Eukaryota</taxon>
        <taxon>Viridiplantae</taxon>
        <taxon>Streptophyta</taxon>
        <taxon>Embryophyta</taxon>
        <taxon>Tracheophyta</taxon>
        <taxon>Spermatophyta</taxon>
        <taxon>Magnoliopsida</taxon>
        <taxon>Liliopsida</taxon>
        <taxon>Zosteraceae</taxon>
        <taxon>Zostera</taxon>
    </lineage>
</organism>
<keyword evidence="9" id="KW-1185">Reference proteome</keyword>
<dbReference type="InterPro" id="IPR005333">
    <property type="entry name" value="Transcription_factor_TCP"/>
</dbReference>
<evidence type="ECO:0000313" key="9">
    <source>
        <dbReference type="Proteomes" id="UP000036987"/>
    </source>
</evidence>
<feature type="region of interest" description="Disordered" evidence="6">
    <location>
        <begin position="1"/>
        <end position="20"/>
    </location>
</feature>
<evidence type="ECO:0000256" key="1">
    <source>
        <dbReference type="ARBA" id="ARBA00004123"/>
    </source>
</evidence>
<dbReference type="InterPro" id="IPR017887">
    <property type="entry name" value="TF_TCP_subgr"/>
</dbReference>
<keyword evidence="4" id="KW-0804">Transcription</keyword>
<feature type="compositionally biased region" description="Low complexity" evidence="6">
    <location>
        <begin position="126"/>
        <end position="155"/>
    </location>
</feature>
<comment type="caution">
    <text evidence="8">The sequence shown here is derived from an EMBL/GenBank/DDBJ whole genome shotgun (WGS) entry which is preliminary data.</text>
</comment>
<keyword evidence="5" id="KW-0539">Nucleus</keyword>
<feature type="region of interest" description="Disordered" evidence="6">
    <location>
        <begin position="240"/>
        <end position="268"/>
    </location>
</feature>
<accession>A0A0K9P342</accession>
<evidence type="ECO:0000256" key="4">
    <source>
        <dbReference type="ARBA" id="ARBA00023163"/>
    </source>
</evidence>
<dbReference type="PANTHER" id="PTHR31072:SF273">
    <property type="entry name" value="TRANSCRIPTION FACTOR TCP4"/>
    <property type="match status" value="1"/>
</dbReference>
<evidence type="ECO:0000259" key="7">
    <source>
        <dbReference type="PROSITE" id="PS51369"/>
    </source>
</evidence>
<dbReference type="GO" id="GO:0005634">
    <property type="term" value="C:nucleus"/>
    <property type="evidence" value="ECO:0000318"/>
    <property type="project" value="GO_Central"/>
</dbReference>
<proteinExistence type="predicted"/>
<evidence type="ECO:0000256" key="5">
    <source>
        <dbReference type="ARBA" id="ARBA00023242"/>
    </source>
</evidence>
<dbReference type="Proteomes" id="UP000036987">
    <property type="component" value="Unassembled WGS sequence"/>
</dbReference>
<sequence length="398" mass="43148">MGESHRDTTHQNHHILLHSTPANSSYRLGVAKGGGEIVEVKGGHIVRSTSRKDRHSKVLTAKGPRDRRVRLSANTAIQFYDVQDRLGYDRPSKAVDWLIKNAKASIDELEKLPPWHPSTMADVSLQQQQQQQPMLSTQQQELMMNSDDTAAAETSDSTAYNNAFGGGGGAAGSTSTSFLPSPVLDQSEYSIADTIKSFFPTTGATASSSNAPIGLYAQDLRLSLQSFQQDPILLHHHNHNHQNHQNHNQQSNTTVSEHPFFSSSSSSSTHIPMVYDTIPLVPWHTNGGGVEDDGGGGGGGYGYNNFPSPQGMAAMHAGVGQNSFYAPQRGTLQSSDSPYIRAWMDPTLSTSTAGFGGFSRFRIPARIQGDLEEEEEEEDDGHDAVSDKPSQPPASSHR</sequence>
<dbReference type="PROSITE" id="PS51369">
    <property type="entry name" value="TCP"/>
    <property type="match status" value="1"/>
</dbReference>
<name>A0A0K9P342_ZOSMR</name>
<protein>
    <submittedName>
        <fullName evidence="8">TCP family transcription factor TCP4</fullName>
    </submittedName>
</protein>
<feature type="region of interest" description="Disordered" evidence="6">
    <location>
        <begin position="365"/>
        <end position="398"/>
    </location>
</feature>
<dbReference type="AlphaFoldDB" id="A0A0K9P342"/>